<dbReference type="EMBL" id="QJKJ01010760">
    <property type="protein sequence ID" value="RDX72808.1"/>
    <property type="molecule type" value="Genomic_DNA"/>
</dbReference>
<sequence>MTVNGCVELGKEEKLSTKDNNFVQIKMYDVMIKTFDAWYVPSLQYNKISIDTLDKQGCCDSDEREIAQWKLYLVGKVDLRNDNCILFLRLT</sequence>
<proteinExistence type="predicted"/>
<evidence type="ECO:0000313" key="2">
    <source>
        <dbReference type="Proteomes" id="UP000257109"/>
    </source>
</evidence>
<evidence type="ECO:0000313" key="1">
    <source>
        <dbReference type="EMBL" id="RDX72808.1"/>
    </source>
</evidence>
<comment type="caution">
    <text evidence="1">The sequence shown here is derived from an EMBL/GenBank/DDBJ whole genome shotgun (WGS) entry which is preliminary data.</text>
</comment>
<reference evidence="1" key="1">
    <citation type="submission" date="2018-05" db="EMBL/GenBank/DDBJ databases">
        <title>Draft genome of Mucuna pruriens seed.</title>
        <authorList>
            <person name="Nnadi N.E."/>
            <person name="Vos R."/>
            <person name="Hasami M.H."/>
            <person name="Devisetty U.K."/>
            <person name="Aguiy J.C."/>
        </authorList>
    </citation>
    <scope>NUCLEOTIDE SEQUENCE [LARGE SCALE GENOMIC DNA]</scope>
    <source>
        <strain evidence="1">JCA_2017</strain>
    </source>
</reference>
<dbReference type="Proteomes" id="UP000257109">
    <property type="component" value="Unassembled WGS sequence"/>
</dbReference>
<keyword evidence="2" id="KW-1185">Reference proteome</keyword>
<organism evidence="1 2">
    <name type="scientific">Mucuna pruriens</name>
    <name type="common">Velvet bean</name>
    <name type="synonym">Dolichos pruriens</name>
    <dbReference type="NCBI Taxonomy" id="157652"/>
    <lineage>
        <taxon>Eukaryota</taxon>
        <taxon>Viridiplantae</taxon>
        <taxon>Streptophyta</taxon>
        <taxon>Embryophyta</taxon>
        <taxon>Tracheophyta</taxon>
        <taxon>Spermatophyta</taxon>
        <taxon>Magnoliopsida</taxon>
        <taxon>eudicotyledons</taxon>
        <taxon>Gunneridae</taxon>
        <taxon>Pentapetalae</taxon>
        <taxon>rosids</taxon>
        <taxon>fabids</taxon>
        <taxon>Fabales</taxon>
        <taxon>Fabaceae</taxon>
        <taxon>Papilionoideae</taxon>
        <taxon>50 kb inversion clade</taxon>
        <taxon>NPAAA clade</taxon>
        <taxon>indigoferoid/millettioid clade</taxon>
        <taxon>Phaseoleae</taxon>
        <taxon>Mucuna</taxon>
    </lineage>
</organism>
<name>A0A371F3D9_MUCPR</name>
<dbReference type="AlphaFoldDB" id="A0A371F3D9"/>
<feature type="non-terminal residue" evidence="1">
    <location>
        <position position="1"/>
    </location>
</feature>
<accession>A0A371F3D9</accession>
<gene>
    <name evidence="1" type="ORF">CR513_47657</name>
</gene>
<dbReference type="OrthoDB" id="1436560at2759"/>
<protein>
    <submittedName>
        <fullName evidence="1">Uncharacterized protein</fullName>
    </submittedName>
</protein>